<dbReference type="Gene3D" id="2.60.40.4070">
    <property type="match status" value="1"/>
</dbReference>
<gene>
    <name evidence="9" type="ORF">O166_08795</name>
</gene>
<keyword evidence="3 5" id="KW-1005">Bacterial flagellum biogenesis</keyword>
<organism evidence="9 10">
    <name type="scientific">Pseudogulbenkiania ferrooxidans EGD-HP2</name>
    <dbReference type="NCBI Taxonomy" id="1388764"/>
    <lineage>
        <taxon>Bacteria</taxon>
        <taxon>Pseudomonadati</taxon>
        <taxon>Pseudomonadota</taxon>
        <taxon>Betaproteobacteria</taxon>
        <taxon>Neisseriales</taxon>
        <taxon>Chromobacteriaceae</taxon>
        <taxon>Pseudogulbenkiania</taxon>
    </lineage>
</organism>
<dbReference type="Pfam" id="PF03963">
    <property type="entry name" value="FlgD"/>
    <property type="match status" value="1"/>
</dbReference>
<proteinExistence type="inferred from homology"/>
<dbReference type="Gene3D" id="2.30.30.910">
    <property type="match status" value="1"/>
</dbReference>
<reference evidence="9 10" key="1">
    <citation type="journal article" date="2013" name="Genome Announc.">
        <title>Genome Sequence of the Pigment-Producing Bacterium Pseudogulbenkiania ferrooxidans, Isolated from Loktak Lake.</title>
        <authorList>
            <person name="Puranik S."/>
            <person name="Talkal R."/>
            <person name="Qureshi A."/>
            <person name="Khardenavis A."/>
            <person name="Kapley A."/>
            <person name="Purohit H.J."/>
        </authorList>
    </citation>
    <scope>NUCLEOTIDE SEQUENCE [LARGE SCALE GENOMIC DNA]</scope>
    <source>
        <strain evidence="9 10">EGD-HP2</strain>
    </source>
</reference>
<evidence type="ECO:0000313" key="10">
    <source>
        <dbReference type="Proteomes" id="UP000016426"/>
    </source>
</evidence>
<comment type="function">
    <text evidence="4 5">Required for flagellar hook formation. May act as a scaffolding protein.</text>
</comment>
<dbReference type="Pfam" id="PF13861">
    <property type="entry name" value="FLgD_tudor"/>
    <property type="match status" value="1"/>
</dbReference>
<dbReference type="RefSeq" id="WP_021477268.1">
    <property type="nucleotide sequence ID" value="NZ_AVPH01000233.1"/>
</dbReference>
<evidence type="ECO:0000259" key="7">
    <source>
        <dbReference type="Pfam" id="PF13860"/>
    </source>
</evidence>
<protein>
    <recommendedName>
        <fullName evidence="2 5">Basal-body rod modification protein FlgD</fullName>
    </recommendedName>
</protein>
<dbReference type="InterPro" id="IPR025965">
    <property type="entry name" value="FlgD/Vpr_Ig-like"/>
</dbReference>
<evidence type="ECO:0000256" key="4">
    <source>
        <dbReference type="ARBA" id="ARBA00024746"/>
    </source>
</evidence>
<evidence type="ECO:0000256" key="6">
    <source>
        <dbReference type="SAM" id="MobiDB-lite"/>
    </source>
</evidence>
<dbReference type="Pfam" id="PF13860">
    <property type="entry name" value="FlgD_ig"/>
    <property type="match status" value="1"/>
</dbReference>
<evidence type="ECO:0000259" key="8">
    <source>
        <dbReference type="Pfam" id="PF13861"/>
    </source>
</evidence>
<comment type="caution">
    <text evidence="9">The sequence shown here is derived from an EMBL/GenBank/DDBJ whole genome shotgun (WGS) entry which is preliminary data.</text>
</comment>
<keyword evidence="10" id="KW-1185">Reference proteome</keyword>
<dbReference type="InterPro" id="IPR005648">
    <property type="entry name" value="FlgD"/>
</dbReference>
<evidence type="ECO:0000256" key="5">
    <source>
        <dbReference type="RuleBase" id="RU362076"/>
    </source>
</evidence>
<dbReference type="InterPro" id="IPR025963">
    <property type="entry name" value="FLgD_Tudor"/>
</dbReference>
<evidence type="ECO:0000256" key="3">
    <source>
        <dbReference type="ARBA" id="ARBA00022795"/>
    </source>
</evidence>
<evidence type="ECO:0000256" key="2">
    <source>
        <dbReference type="ARBA" id="ARBA00016013"/>
    </source>
</evidence>
<comment type="similarity">
    <text evidence="1 5">Belongs to the FlgD family.</text>
</comment>
<dbReference type="Proteomes" id="UP000016426">
    <property type="component" value="Unassembled WGS sequence"/>
</dbReference>
<name>A0ABP2XL33_9NEIS</name>
<feature type="region of interest" description="Disordered" evidence="6">
    <location>
        <begin position="24"/>
        <end position="45"/>
    </location>
</feature>
<dbReference type="EMBL" id="AVPH01000233">
    <property type="protein sequence ID" value="ERE06455.1"/>
    <property type="molecule type" value="Genomic_DNA"/>
</dbReference>
<evidence type="ECO:0000313" key="9">
    <source>
        <dbReference type="EMBL" id="ERE06455.1"/>
    </source>
</evidence>
<sequence>MATAATNGIGNGFDYTNVNSGQVPAGSIQSTNNAGTKSSNSSATSAQAMQNNFLTLLTAQLNAQDPLNPMDNSQITSQMAQISQVAGLQTLNQTMQQMVSAQSATQSLMASSMIGKNVMVAGNTLTAPAAGQTTQAGVLLNGPAASVQVNVLDQNGNVVDTVPLQNPGKGLTTFSWDGKDANNNQLPAGGSYTFQVKVAQASSSGTTAATAYNTQQVQAVSWANGTPMLVLPGNNLVPLSNVAQMS</sequence>
<feature type="domain" description="FlgD/Vpr Ig-like" evidence="7">
    <location>
        <begin position="122"/>
        <end position="201"/>
    </location>
</feature>
<evidence type="ECO:0000256" key="1">
    <source>
        <dbReference type="ARBA" id="ARBA00010577"/>
    </source>
</evidence>
<feature type="domain" description="FlgD Tudor-like" evidence="8">
    <location>
        <begin position="106"/>
        <end position="242"/>
    </location>
</feature>
<accession>A0ABP2XL33</accession>